<dbReference type="AlphaFoldDB" id="A0A225WLZ3"/>
<evidence type="ECO:0000259" key="2">
    <source>
        <dbReference type="Pfam" id="PF13843"/>
    </source>
</evidence>
<evidence type="ECO:0000313" key="3">
    <source>
        <dbReference type="EMBL" id="OWZ18592.1"/>
    </source>
</evidence>
<keyword evidence="4" id="KW-1185">Reference proteome</keyword>
<dbReference type="OrthoDB" id="117306at2759"/>
<feature type="domain" description="PiggyBac transposable element-derived protein" evidence="2">
    <location>
        <begin position="334"/>
        <end position="611"/>
    </location>
</feature>
<proteinExistence type="predicted"/>
<feature type="region of interest" description="Disordered" evidence="1">
    <location>
        <begin position="321"/>
        <end position="340"/>
    </location>
</feature>
<gene>
    <name evidence="3" type="ORF">PHMEG_0007295</name>
</gene>
<dbReference type="EMBL" id="NBNE01000566">
    <property type="protein sequence ID" value="OWZ18592.1"/>
    <property type="molecule type" value="Genomic_DNA"/>
</dbReference>
<dbReference type="InterPro" id="IPR029526">
    <property type="entry name" value="PGBD"/>
</dbReference>
<feature type="compositionally biased region" description="Basic and acidic residues" evidence="1">
    <location>
        <begin position="331"/>
        <end position="340"/>
    </location>
</feature>
<dbReference type="Pfam" id="PF13843">
    <property type="entry name" value="DDE_Tnp_1_7"/>
    <property type="match status" value="1"/>
</dbReference>
<organism evidence="3 4">
    <name type="scientific">Phytophthora megakarya</name>
    <dbReference type="NCBI Taxonomy" id="4795"/>
    <lineage>
        <taxon>Eukaryota</taxon>
        <taxon>Sar</taxon>
        <taxon>Stramenopiles</taxon>
        <taxon>Oomycota</taxon>
        <taxon>Peronosporomycetes</taxon>
        <taxon>Peronosporales</taxon>
        <taxon>Peronosporaceae</taxon>
        <taxon>Phytophthora</taxon>
    </lineage>
</organism>
<sequence length="771" mass="87285">MDVEKADWIVKRQPLHVTGGKRKMPTVGLPEAAHLLLAQEELRMGYPSQWRHYHSKALRGSAVEPLRSNDTGVTLSSAGMIQNDLFKTMSMSNHGAQRVYDINTAGATENPGEFGGLVSDVENDDSVSESSGRGDDLETASEGAGEGDLVDLFDNSLLDAGGGVAGISSGSIHGNILKDMEVHGWSNPVSYSQFPFLDEPYEARPDGSLLKTTHNYMLYDPTLRAQEAASTASGAFLFFVRPQLWEDIAEASNEYFEDKLDERVKEQYAKQVTREKKARIQKRTEEVIRAGLLQTPSITGRELCNFVGLLIARAVVPNKEKMKTNGRQQAKQRDPRTASDRAWKLRPVIESLQDRFQAGYTPPPVMVFDEAMLPSRSSFNRMRVYIEDNPHKWGTKLFMLCCSQYAYCMRMSRFEVYCGKQQSSQDTVTTDTNAGPAAVVRNLITILASNGTSEKRLVVMDRFYTSPSLAMQLRTLGFYSIGTVMTNRRGFCEAIVEKKEKRPAGVHRGEFVVAENKQVPCIKAVCWWDNRPVHLLAAGDSVKQDRVVRCEKSGELSYPRILMDYQTFMGGVDVHDQLSIQRYSLRLALKYKKYYKPLFLGFLDIAVVNAFIVYNSRRATEGKNKLTHVMFLKQLHQELVQLQEGDWAAVRRMQATPTKNRGARMQRVHIPIQVDEWRKGKQGRKCRQRACKVCSVLKWVIEAKGGETTFYYSTCKLHSSSKKVIATRVYLCNKVKHTHNNEAGSCFEIWHRHWRYGTLLPPSQRKKKIRA</sequence>
<reference evidence="4" key="1">
    <citation type="submission" date="2017-03" db="EMBL/GenBank/DDBJ databases">
        <title>Phytopthora megakarya and P. palmivora, two closely related causual agents of cacao black pod achieved similar genome size and gene model numbers by different mechanisms.</title>
        <authorList>
            <person name="Ali S."/>
            <person name="Shao J."/>
            <person name="Larry D.J."/>
            <person name="Kronmiller B."/>
            <person name="Shen D."/>
            <person name="Strem M.D."/>
            <person name="Melnick R.L."/>
            <person name="Guiltinan M.J."/>
            <person name="Tyler B.M."/>
            <person name="Meinhardt L.W."/>
            <person name="Bailey B.A."/>
        </authorList>
    </citation>
    <scope>NUCLEOTIDE SEQUENCE [LARGE SCALE GENOMIC DNA]</scope>
    <source>
        <strain evidence="4">zdho120</strain>
    </source>
</reference>
<evidence type="ECO:0000313" key="4">
    <source>
        <dbReference type="Proteomes" id="UP000198211"/>
    </source>
</evidence>
<evidence type="ECO:0000256" key="1">
    <source>
        <dbReference type="SAM" id="MobiDB-lite"/>
    </source>
</evidence>
<dbReference type="PANTHER" id="PTHR46599">
    <property type="entry name" value="PIGGYBAC TRANSPOSABLE ELEMENT-DERIVED PROTEIN 4"/>
    <property type="match status" value="1"/>
</dbReference>
<name>A0A225WLZ3_9STRA</name>
<dbReference type="Proteomes" id="UP000198211">
    <property type="component" value="Unassembled WGS sequence"/>
</dbReference>
<comment type="caution">
    <text evidence="3">The sequence shown here is derived from an EMBL/GenBank/DDBJ whole genome shotgun (WGS) entry which is preliminary data.</text>
</comment>
<protein>
    <recommendedName>
        <fullName evidence="2">PiggyBac transposable element-derived protein domain-containing protein</fullName>
    </recommendedName>
</protein>
<accession>A0A225WLZ3</accession>
<feature type="region of interest" description="Disordered" evidence="1">
    <location>
        <begin position="111"/>
        <end position="147"/>
    </location>
</feature>
<dbReference type="PANTHER" id="PTHR46599:SF3">
    <property type="entry name" value="PIGGYBAC TRANSPOSABLE ELEMENT-DERIVED PROTEIN 4"/>
    <property type="match status" value="1"/>
</dbReference>